<proteinExistence type="predicted"/>
<dbReference type="Gene3D" id="3.40.50.1820">
    <property type="entry name" value="alpha/beta hydrolase"/>
    <property type="match status" value="1"/>
</dbReference>
<protein>
    <submittedName>
        <fullName evidence="5">Acetylxylan esterase</fullName>
    </submittedName>
</protein>
<dbReference type="RefSeq" id="WP_229669546.1">
    <property type="nucleotide sequence ID" value="NZ_BMNR01000009.1"/>
</dbReference>
<evidence type="ECO:0000256" key="2">
    <source>
        <dbReference type="ARBA" id="ARBA00022729"/>
    </source>
</evidence>
<dbReference type="InterPro" id="IPR029058">
    <property type="entry name" value="AB_hydrolase_fold"/>
</dbReference>
<evidence type="ECO:0000313" key="5">
    <source>
        <dbReference type="EMBL" id="GGK33793.1"/>
    </source>
</evidence>
<accession>A0A8J3BSB5</accession>
<keyword evidence="1" id="KW-0719">Serine esterase</keyword>
<reference evidence="5" key="1">
    <citation type="journal article" date="2014" name="Int. J. Syst. Evol. Microbiol.">
        <title>Complete genome sequence of Corynebacterium casei LMG S-19264T (=DSM 44701T), isolated from a smear-ripened cheese.</title>
        <authorList>
            <consortium name="US DOE Joint Genome Institute (JGI-PGF)"/>
            <person name="Walter F."/>
            <person name="Albersmeier A."/>
            <person name="Kalinowski J."/>
            <person name="Ruckert C."/>
        </authorList>
    </citation>
    <scope>NUCLEOTIDE SEQUENCE</scope>
    <source>
        <strain evidence="5">JCM 12862</strain>
    </source>
</reference>
<dbReference type="GO" id="GO:0052689">
    <property type="term" value="F:carboxylic ester hydrolase activity"/>
    <property type="evidence" value="ECO:0007669"/>
    <property type="project" value="UniProtKB-KW"/>
</dbReference>
<keyword evidence="6" id="KW-1185">Reference proteome</keyword>
<dbReference type="Proteomes" id="UP000612329">
    <property type="component" value="Unassembled WGS sequence"/>
</dbReference>
<dbReference type="InterPro" id="IPR054579">
    <property type="entry name" value="GCE-like_dom"/>
</dbReference>
<keyword evidence="2" id="KW-0732">Signal</keyword>
<feature type="domain" description="4-O-methyl-glucuronoyl methylesterase-like" evidence="4">
    <location>
        <begin position="226"/>
        <end position="371"/>
    </location>
</feature>
<reference evidence="5" key="2">
    <citation type="submission" date="2020-09" db="EMBL/GenBank/DDBJ databases">
        <authorList>
            <person name="Sun Q."/>
            <person name="Ohkuma M."/>
        </authorList>
    </citation>
    <scope>NUCLEOTIDE SEQUENCE</scope>
    <source>
        <strain evidence="5">JCM 12862</strain>
    </source>
</reference>
<dbReference type="SUPFAM" id="SSF53474">
    <property type="entry name" value="alpha/beta-Hydrolases"/>
    <property type="match status" value="1"/>
</dbReference>
<evidence type="ECO:0000259" key="4">
    <source>
        <dbReference type="Pfam" id="PF22244"/>
    </source>
</evidence>
<dbReference type="Pfam" id="PF22244">
    <property type="entry name" value="GCE_fung"/>
    <property type="match status" value="1"/>
</dbReference>
<dbReference type="AlphaFoldDB" id="A0A8J3BSB5"/>
<comment type="caution">
    <text evidence="5">The sequence shown here is derived from an EMBL/GenBank/DDBJ whole genome shotgun (WGS) entry which is preliminary data.</text>
</comment>
<evidence type="ECO:0000256" key="3">
    <source>
        <dbReference type="ARBA" id="ARBA00022801"/>
    </source>
</evidence>
<name>A0A8J3BSB5_9FLAO</name>
<gene>
    <name evidence="5" type="ORF">GCM10007962_30260</name>
</gene>
<evidence type="ECO:0000256" key="1">
    <source>
        <dbReference type="ARBA" id="ARBA00022487"/>
    </source>
</evidence>
<organism evidence="5 6">
    <name type="scientific">Yeosuana aromativorans</name>
    <dbReference type="NCBI Taxonomy" id="288019"/>
    <lineage>
        <taxon>Bacteria</taxon>
        <taxon>Pseudomonadati</taxon>
        <taxon>Bacteroidota</taxon>
        <taxon>Flavobacteriia</taxon>
        <taxon>Flavobacteriales</taxon>
        <taxon>Flavobacteriaceae</taxon>
        <taxon>Yeosuana</taxon>
    </lineage>
</organism>
<keyword evidence="3" id="KW-0378">Hydrolase</keyword>
<sequence>MKTKYFQLIFVWFSVTICFSQINFDENQVPDYILPEILLTQNGKKIETSSQWDSIRRPEILDMFKNHVYGDVCDDDIKIKFETTDVDDYALCGKAIRKNVAIHFINGTDTLTANLLIYIPSKHPDGPAPLFLGMNFFGNHTIHYDLSIPISDSYVRNNPGFNIFNNKGTEESRGVRESRWPVERIIDRGYGIATIYYGDIDPDFDDGFKNGLYKLTANCASKNPDKRSSISAWAYALSRAMDYFETDDDINQSQIIVFGHSRLGKVALWAGAVDKRFAIVISNDSGCGGAALSRRKFGETVKQINESFPHWFCKAFKDFNDKEDSLPLDQHMLIGLIAPRPVYVASAENDKWADPKGEYLSLFYSGPVYRLYGLQTFEQDSLPLINKPLWIGNMGYHIRSGDHDITRFDWERYLDFADNHFNKIK</sequence>
<dbReference type="EMBL" id="BMNR01000009">
    <property type="protein sequence ID" value="GGK33793.1"/>
    <property type="molecule type" value="Genomic_DNA"/>
</dbReference>
<evidence type="ECO:0000313" key="6">
    <source>
        <dbReference type="Proteomes" id="UP000612329"/>
    </source>
</evidence>